<evidence type="ECO:0000256" key="12">
    <source>
        <dbReference type="SAM" id="MobiDB-lite"/>
    </source>
</evidence>
<dbReference type="SMART" id="SM00276">
    <property type="entry name" value="GLECT"/>
    <property type="match status" value="2"/>
</dbReference>
<organism evidence="15 16">
    <name type="scientific">Ovis aries</name>
    <name type="common">Sheep</name>
    <dbReference type="NCBI Taxonomy" id="9940"/>
    <lineage>
        <taxon>Eukaryota</taxon>
        <taxon>Metazoa</taxon>
        <taxon>Chordata</taxon>
        <taxon>Craniata</taxon>
        <taxon>Vertebrata</taxon>
        <taxon>Euteleostomi</taxon>
        <taxon>Mammalia</taxon>
        <taxon>Eutheria</taxon>
        <taxon>Laurasiatheria</taxon>
        <taxon>Artiodactyla</taxon>
        <taxon>Ruminantia</taxon>
        <taxon>Pecora</taxon>
        <taxon>Bovidae</taxon>
        <taxon>Caprinae</taxon>
        <taxon>Ovis</taxon>
    </lineage>
</organism>
<dbReference type="InterPro" id="IPR035005">
    <property type="entry name" value="hnRNPL_RRM1"/>
</dbReference>
<dbReference type="PANTHER" id="PTHR43149">
    <property type="entry name" value="ENOYL-COA HYDRATASE"/>
    <property type="match status" value="1"/>
</dbReference>
<dbReference type="Pfam" id="PF00337">
    <property type="entry name" value="Gal-bind_lectin"/>
    <property type="match status" value="2"/>
</dbReference>
<accession>A0A836CVS0</accession>
<dbReference type="SUPFAM" id="SSF49899">
    <property type="entry name" value="Concanavalin A-like lectins/glucanases"/>
    <property type="match status" value="2"/>
</dbReference>
<feature type="domain" description="RRM" evidence="13">
    <location>
        <begin position="374"/>
        <end position="448"/>
    </location>
</feature>
<dbReference type="CDD" id="cd00070">
    <property type="entry name" value="GLECT"/>
    <property type="match status" value="2"/>
</dbReference>
<dbReference type="GO" id="GO:0006631">
    <property type="term" value="P:fatty acid metabolic process"/>
    <property type="evidence" value="ECO:0007669"/>
    <property type="project" value="UniProtKB-KW"/>
</dbReference>
<dbReference type="GO" id="GO:0030246">
    <property type="term" value="F:carbohydrate binding"/>
    <property type="evidence" value="ECO:0007669"/>
    <property type="project" value="UniProtKB-KW"/>
</dbReference>
<dbReference type="Pfam" id="PF00378">
    <property type="entry name" value="ECH_1"/>
    <property type="match status" value="1"/>
</dbReference>
<dbReference type="SUPFAM" id="SSF54928">
    <property type="entry name" value="RNA-binding domain, RBD"/>
    <property type="match status" value="3"/>
</dbReference>
<dbReference type="PROSITE" id="PS50102">
    <property type="entry name" value="RRM"/>
    <property type="match status" value="2"/>
</dbReference>
<dbReference type="AlphaFoldDB" id="A0A836CVS0"/>
<feature type="region of interest" description="Disordered" evidence="12">
    <location>
        <begin position="1"/>
        <end position="99"/>
    </location>
</feature>
<dbReference type="Pfam" id="PF22976">
    <property type="entry name" value="RRM_10"/>
    <property type="match status" value="1"/>
</dbReference>
<feature type="compositionally biased region" description="Basic residues" evidence="12">
    <location>
        <begin position="1"/>
        <end position="16"/>
    </location>
</feature>
<feature type="compositionally biased region" description="Gly residues" evidence="12">
    <location>
        <begin position="38"/>
        <end position="54"/>
    </location>
</feature>
<dbReference type="GO" id="GO:0005739">
    <property type="term" value="C:mitochondrion"/>
    <property type="evidence" value="ECO:0007669"/>
    <property type="project" value="TreeGrafter"/>
</dbReference>
<evidence type="ECO:0000256" key="1">
    <source>
        <dbReference type="ARBA" id="ARBA00005005"/>
    </source>
</evidence>
<evidence type="ECO:0000313" key="15">
    <source>
        <dbReference type="EMBL" id="KAG5200742.1"/>
    </source>
</evidence>
<reference evidence="15 16" key="1">
    <citation type="submission" date="2020-12" db="EMBL/GenBank/DDBJ databases">
        <title>De novo assembly of Tibetan sheep genome.</title>
        <authorList>
            <person name="Li X."/>
        </authorList>
    </citation>
    <scope>NUCLEOTIDE SEQUENCE [LARGE SCALE GENOMIC DNA]</scope>
    <source>
        <tissue evidence="15">Heart</tissue>
    </source>
</reference>
<dbReference type="FunFam" id="2.60.120.200:FF:000124">
    <property type="entry name" value="Galectin-4"/>
    <property type="match status" value="2"/>
</dbReference>
<dbReference type="GO" id="GO:0005634">
    <property type="term" value="C:nucleus"/>
    <property type="evidence" value="ECO:0007669"/>
    <property type="project" value="InterPro"/>
</dbReference>
<evidence type="ECO:0000259" key="14">
    <source>
        <dbReference type="PROSITE" id="PS51304"/>
    </source>
</evidence>
<keyword evidence="10" id="KW-0694">RNA-binding</keyword>
<evidence type="ECO:0000256" key="8">
    <source>
        <dbReference type="ARBA" id="ARBA00055823"/>
    </source>
</evidence>
<feature type="compositionally biased region" description="Polar residues" evidence="12">
    <location>
        <begin position="276"/>
        <end position="293"/>
    </location>
</feature>
<dbReference type="FunFam" id="3.30.70.330:FF:000073">
    <property type="entry name" value="Heterogeneous nuclear ribonucleoprotein L like"/>
    <property type="match status" value="1"/>
</dbReference>
<dbReference type="Gene3D" id="3.30.70.330">
    <property type="match status" value="4"/>
</dbReference>
<feature type="compositionally biased region" description="Basic and acidic residues" evidence="12">
    <location>
        <begin position="17"/>
        <end position="27"/>
    </location>
</feature>
<dbReference type="EMBL" id="JAEMGP010000014">
    <property type="protein sequence ID" value="KAG5200742.1"/>
    <property type="molecule type" value="Genomic_DNA"/>
</dbReference>
<dbReference type="SMART" id="SM00908">
    <property type="entry name" value="Gal-bind_lectin"/>
    <property type="match status" value="2"/>
</dbReference>
<dbReference type="Gene3D" id="2.60.120.200">
    <property type="match status" value="2"/>
</dbReference>
<evidence type="ECO:0000256" key="7">
    <source>
        <dbReference type="ARBA" id="ARBA00023235"/>
    </source>
</evidence>
<keyword evidence="7" id="KW-0413">Isomerase</keyword>
<comment type="function">
    <text evidence="8">Galectin that binds lactose and a related range of sugars. May be involved in the assembly of adherens junctions.</text>
</comment>
<feature type="domain" description="Galectin" evidence="14">
    <location>
        <begin position="809"/>
        <end position="940"/>
    </location>
</feature>
<gene>
    <name evidence="15" type="ORF">JEQ12_005276</name>
</gene>
<evidence type="ECO:0000256" key="2">
    <source>
        <dbReference type="ARBA" id="ARBA00005254"/>
    </source>
</evidence>
<dbReference type="Proteomes" id="UP000664991">
    <property type="component" value="Chromosome 14"/>
</dbReference>
<dbReference type="InterPro" id="IPR055204">
    <property type="entry name" value="HNRNPL_RRM"/>
</dbReference>
<feature type="domain" description="RRM" evidence="13">
    <location>
        <begin position="101"/>
        <end position="175"/>
    </location>
</feature>
<dbReference type="InterPro" id="IPR006536">
    <property type="entry name" value="HnRNP-L/PTB"/>
</dbReference>
<evidence type="ECO:0000256" key="10">
    <source>
        <dbReference type="PROSITE-ProRule" id="PRU00176"/>
    </source>
</evidence>
<name>A0A836CVS0_SHEEP</name>
<dbReference type="SMART" id="SM00360">
    <property type="entry name" value="RRM"/>
    <property type="match status" value="3"/>
</dbReference>
<feature type="region of interest" description="Disordered" evidence="12">
    <location>
        <begin position="276"/>
        <end position="370"/>
    </location>
</feature>
<dbReference type="InterPro" id="IPR045002">
    <property type="entry name" value="Ech1-like"/>
</dbReference>
<evidence type="ECO:0000256" key="4">
    <source>
        <dbReference type="ARBA" id="ARBA00022737"/>
    </source>
</evidence>
<dbReference type="GO" id="GO:0003723">
    <property type="term" value="F:RNA binding"/>
    <property type="evidence" value="ECO:0007669"/>
    <property type="project" value="UniProtKB-UniRule"/>
</dbReference>
<evidence type="ECO:0000256" key="9">
    <source>
        <dbReference type="ARBA" id="ARBA00071320"/>
    </source>
</evidence>
<dbReference type="InterPro" id="IPR001753">
    <property type="entry name" value="Enoyl-CoA_hydra/iso"/>
</dbReference>
<dbReference type="NCBIfam" id="TIGR01649">
    <property type="entry name" value="hnRNP-L_PTB"/>
    <property type="match status" value="1"/>
</dbReference>
<dbReference type="FunFam" id="3.30.70.330:FF:000104">
    <property type="entry name" value="Heterogeneous nuclear ribonucleoprotein L like"/>
    <property type="match status" value="1"/>
</dbReference>
<dbReference type="InterPro" id="IPR012677">
    <property type="entry name" value="Nucleotide-bd_a/b_plait_sf"/>
</dbReference>
<dbReference type="CDD" id="cd12780">
    <property type="entry name" value="RRM1_hnRNPL"/>
    <property type="match status" value="1"/>
</dbReference>
<sequence>MSRRLLPRAEKRRRRLEQRQQPDEQRRRSGAMVKMAAAGGGGGGGRYYGGGSEGGRAPKRLKTDNAGDQHGGGGGGGGGAGAAGGGGGENYDDPHKTPASPVVHIRGLIDGVVEADLVEALQEFGPISYVVVMPKKRQALVEFEDVLGACNAVNYAADNQIYIAGHPAFVNYSTSQKISRPGDSDDSRSVNSVLLFTILNPIYSITTDVLYTICNPCGPVQRIVIFRKNGVQAMSAQRAKASLNGADIYSGCCTLKIEYAKPTRLNVFKNDQDTWDYTNPNLSGQGDPGSNPNKRQRQPPLLGDHPAEYGGPHGGYHSHYHDEGYGPPPPHYEGRRMGPPVGGHRRGPSRYGPQYGHPPPPPPPPEYGPHADSPVLMVYGLDQSKMNCDRVFNVFCLYGNVEKVKFMKSKPGAAMVEMADGYAVDRAITHLNNNFMFGQKLNVCVSKQPAIMPGQSYGLEDGSCSYKDFSESRNNRFSTPEQAAKNRIQHPSNVLHFFNAPLEVTEENFFEICDELGVKRPSSVKVFSGKRLTASTNLGLSLRPMSASAQEEASEASPEEAPGHSYESLRVTAAQKHVLHVQLNRPEKRNAMNKAFWREMVVCFNKIAEDSDCRVVVISGAGKMFTSGIDLMDMASELLQPAGDDTARISWHLHSLITRYQETFSVIEKCPKPVIAAIHGGCIGGGVDLITACDIRYSTRDSFFQVKEVDVGLAADVGTLQRLPKVIGNQSLVNELAYTARKMMADEALESGLVSRLFPDKETMLDAAFTLAAEISSKSPVAVQSTKINLIYSRDHSVTESLNYMTLPYHNPIPGGLRVGMSIYIQGVASEHMKRFFVNFEVGQGQGADVAFHFNPRFDGWDKVVLNSKQNGSWGNEERKMSMPFRKGAAFELVFMVMTEHFKVVVNGTPFYEFKHRIPLQMVTHLHVDGDLMLQSINFIGGQPPSNQMPMPAQAYPPLTTHVFLLSTSNPGQYYQQQSRLPTMEGPPAFNPPVPFNGRLQGGLIARRTIIIKGYIPPTAKSFVINFKVGSSGDVALHINPRMTEGTVVRNSFLNGSWGSEERKVPYNPFGPGQFFDLSVRCGADRFKVYANGQHLFDFSHRLSAFQRVDLVEIHGDVTLSYVQI</sequence>
<dbReference type="Gene3D" id="3.90.226.10">
    <property type="entry name" value="2-enoyl-CoA Hydratase, Chain A, domain 1"/>
    <property type="match status" value="1"/>
</dbReference>
<evidence type="ECO:0000256" key="5">
    <source>
        <dbReference type="ARBA" id="ARBA00022832"/>
    </source>
</evidence>
<dbReference type="InterPro" id="IPR018376">
    <property type="entry name" value="Enoyl-CoA_hyd/isom_CS"/>
</dbReference>
<dbReference type="Gene3D" id="1.10.12.10">
    <property type="entry name" value="Lyase 2-enoyl-coa Hydratase, Chain A, domain 2"/>
    <property type="match status" value="1"/>
</dbReference>
<dbReference type="PROSITE" id="PS51304">
    <property type="entry name" value="GALECTIN"/>
    <property type="match status" value="2"/>
</dbReference>
<dbReference type="Pfam" id="PF13893">
    <property type="entry name" value="RRM_5"/>
    <property type="match status" value="2"/>
</dbReference>
<dbReference type="InterPro" id="IPR000504">
    <property type="entry name" value="RRM_dom"/>
</dbReference>
<dbReference type="PANTHER" id="PTHR43149:SF1">
    <property type="entry name" value="DELTA(3,5)-DELTA(2,4)-DIENOYL-COA ISOMERASE, MITOCHONDRIAL"/>
    <property type="match status" value="1"/>
</dbReference>
<comment type="similarity">
    <text evidence="2 11">Belongs to the enoyl-CoA hydratase/isomerase family.</text>
</comment>
<dbReference type="InterPro" id="IPR029045">
    <property type="entry name" value="ClpP/crotonase-like_dom_sf"/>
</dbReference>
<dbReference type="FunFam" id="3.90.226.10:FF:000024">
    <property type="entry name" value="Delta3,5-delta2,4-dienoyl-CoA isomerase"/>
    <property type="match status" value="1"/>
</dbReference>
<proteinExistence type="inferred from homology"/>
<dbReference type="SUPFAM" id="SSF52096">
    <property type="entry name" value="ClpP/crotonase"/>
    <property type="match status" value="1"/>
</dbReference>
<dbReference type="GO" id="GO:0051750">
    <property type="term" value="F:delta(3,5)-delta(2,4)-dienoyl-CoA isomerase activity"/>
    <property type="evidence" value="ECO:0007669"/>
    <property type="project" value="TreeGrafter"/>
</dbReference>
<dbReference type="InterPro" id="IPR001079">
    <property type="entry name" value="Galectin_CRD"/>
</dbReference>
<evidence type="ECO:0000256" key="3">
    <source>
        <dbReference type="ARBA" id="ARBA00022734"/>
    </source>
</evidence>
<dbReference type="CDD" id="cd12699">
    <property type="entry name" value="RRM3_hnRNPL"/>
    <property type="match status" value="1"/>
</dbReference>
<dbReference type="InterPro" id="IPR013320">
    <property type="entry name" value="ConA-like_dom_sf"/>
</dbReference>
<comment type="caution">
    <text evidence="15">The sequence shown here is derived from an EMBL/GenBank/DDBJ whole genome shotgun (WGS) entry which is preliminary data.</text>
</comment>
<dbReference type="CDD" id="cd06558">
    <property type="entry name" value="crotonase-like"/>
    <property type="match status" value="1"/>
</dbReference>
<keyword evidence="4" id="KW-0677">Repeat</keyword>
<keyword evidence="6" id="KW-0443">Lipid metabolism</keyword>
<dbReference type="InterPro" id="IPR034816">
    <property type="entry name" value="hnRNP-L_RRM3"/>
</dbReference>
<dbReference type="PROSITE" id="PS00166">
    <property type="entry name" value="ENOYL_COA_HYDRATASE"/>
    <property type="match status" value="1"/>
</dbReference>
<feature type="compositionally biased region" description="Gly residues" evidence="12">
    <location>
        <begin position="69"/>
        <end position="89"/>
    </location>
</feature>
<keyword evidence="5" id="KW-0276">Fatty acid metabolism</keyword>
<dbReference type="FunFam" id="3.30.70.330:FF:000072">
    <property type="entry name" value="heterogeneous nuclear ribonucleoprotein L isoform X1"/>
    <property type="match status" value="1"/>
</dbReference>
<comment type="pathway">
    <text evidence="1">Lipid metabolism; fatty acid beta-oxidation.</text>
</comment>
<dbReference type="GO" id="GO:0006397">
    <property type="term" value="P:mRNA processing"/>
    <property type="evidence" value="ECO:0007669"/>
    <property type="project" value="InterPro"/>
</dbReference>
<keyword evidence="3" id="KW-0430">Lectin</keyword>
<dbReference type="InterPro" id="IPR014748">
    <property type="entry name" value="Enoyl-CoA_hydra_C"/>
</dbReference>
<feature type="region of interest" description="Disordered" evidence="12">
    <location>
        <begin position="543"/>
        <end position="565"/>
    </location>
</feature>
<evidence type="ECO:0000259" key="13">
    <source>
        <dbReference type="PROSITE" id="PS50102"/>
    </source>
</evidence>
<dbReference type="InterPro" id="IPR035979">
    <property type="entry name" value="RBD_domain_sf"/>
</dbReference>
<protein>
    <recommendedName>
        <fullName evidence="9">Galectin-4</fullName>
    </recommendedName>
</protein>
<evidence type="ECO:0000256" key="6">
    <source>
        <dbReference type="ARBA" id="ARBA00023098"/>
    </source>
</evidence>
<feature type="compositionally biased region" description="Pro residues" evidence="12">
    <location>
        <begin position="356"/>
        <end position="367"/>
    </location>
</feature>
<evidence type="ECO:0000313" key="16">
    <source>
        <dbReference type="Proteomes" id="UP000664991"/>
    </source>
</evidence>
<evidence type="ECO:0000256" key="11">
    <source>
        <dbReference type="RuleBase" id="RU003707"/>
    </source>
</evidence>
<feature type="domain" description="Galectin" evidence="14">
    <location>
        <begin position="996"/>
        <end position="1125"/>
    </location>
</feature>